<dbReference type="InterPro" id="IPR050090">
    <property type="entry name" value="Tyrosine_recombinase_XerCD"/>
</dbReference>
<protein>
    <submittedName>
        <fullName evidence="4">Integrase</fullName>
    </submittedName>
</protein>
<name>A0A2V3DQ21_9MICC</name>
<sequence length="319" mass="37241">MSKPVFTSVFAEDLKRYLVFKQDMGCYGTARGWYLSSFDAYCMKHGIVFFDRQAVEDWVVFRKSSQPGSQPSWMSYIRDFGRRMRTHNNPDAYVLTESWRSGFVRSQPYLLSREEISRFFQAAAELKTKSPWQWQSVAFFGLMHSCGLRTCETRRLRLQDVDLRKGEIDVLWSKGNRSRRLPITDEIIEVLTKYDQMSRKEFGRQRPRFFISSTPTPVTPATVGVMFNRIWDHAGLPRAVDGQQPYPYSFRHHFAYANIERWMAEGTDVNAMLPYLARYMGHASLDSTYYYIHTSPDFMDGYAALTHDSQGVFPEVGFQ</sequence>
<comment type="caution">
    <text evidence="4">The sequence shown here is derived from an EMBL/GenBank/DDBJ whole genome shotgun (WGS) entry which is preliminary data.</text>
</comment>
<dbReference type="AlphaFoldDB" id="A0A2V3DQ21"/>
<comment type="similarity">
    <text evidence="1">Belongs to the 'phage' integrase family.</text>
</comment>
<dbReference type="InterPro" id="IPR013762">
    <property type="entry name" value="Integrase-like_cat_sf"/>
</dbReference>
<dbReference type="Proteomes" id="UP000246303">
    <property type="component" value="Unassembled WGS sequence"/>
</dbReference>
<dbReference type="GO" id="GO:0003677">
    <property type="term" value="F:DNA binding"/>
    <property type="evidence" value="ECO:0007669"/>
    <property type="project" value="UniProtKB-KW"/>
</dbReference>
<evidence type="ECO:0000256" key="3">
    <source>
        <dbReference type="ARBA" id="ARBA00023172"/>
    </source>
</evidence>
<gene>
    <name evidence="4" type="ORF">CVS29_15840</name>
</gene>
<dbReference type="PANTHER" id="PTHR30349">
    <property type="entry name" value="PHAGE INTEGRASE-RELATED"/>
    <property type="match status" value="1"/>
</dbReference>
<dbReference type="Pfam" id="PF00589">
    <property type="entry name" value="Phage_integrase"/>
    <property type="match status" value="1"/>
</dbReference>
<evidence type="ECO:0000256" key="2">
    <source>
        <dbReference type="ARBA" id="ARBA00023125"/>
    </source>
</evidence>
<accession>A0A2V3DQ21</accession>
<dbReference type="OrthoDB" id="5464621at2"/>
<dbReference type="PROSITE" id="PS51898">
    <property type="entry name" value="TYR_RECOMBINASE"/>
    <property type="match status" value="1"/>
</dbReference>
<dbReference type="SUPFAM" id="SSF56349">
    <property type="entry name" value="DNA breaking-rejoining enzymes"/>
    <property type="match status" value="1"/>
</dbReference>
<dbReference type="RefSeq" id="WP_110107307.1">
    <property type="nucleotide sequence ID" value="NZ_JACBZZ010000001.1"/>
</dbReference>
<evidence type="ECO:0000256" key="1">
    <source>
        <dbReference type="ARBA" id="ARBA00008857"/>
    </source>
</evidence>
<dbReference type="Gene3D" id="1.10.443.10">
    <property type="entry name" value="Intergrase catalytic core"/>
    <property type="match status" value="1"/>
</dbReference>
<dbReference type="GO" id="GO:0015074">
    <property type="term" value="P:DNA integration"/>
    <property type="evidence" value="ECO:0007669"/>
    <property type="project" value="InterPro"/>
</dbReference>
<dbReference type="EMBL" id="QHLZ01000013">
    <property type="protein sequence ID" value="PXA64244.1"/>
    <property type="molecule type" value="Genomic_DNA"/>
</dbReference>
<organism evidence="4 5">
    <name type="scientific">Arthrobacter psychrochitiniphilus</name>
    <dbReference type="NCBI Taxonomy" id="291045"/>
    <lineage>
        <taxon>Bacteria</taxon>
        <taxon>Bacillati</taxon>
        <taxon>Actinomycetota</taxon>
        <taxon>Actinomycetes</taxon>
        <taxon>Micrococcales</taxon>
        <taxon>Micrococcaceae</taxon>
        <taxon>Arthrobacter</taxon>
    </lineage>
</organism>
<keyword evidence="2" id="KW-0238">DNA-binding</keyword>
<keyword evidence="5" id="KW-1185">Reference proteome</keyword>
<evidence type="ECO:0000313" key="5">
    <source>
        <dbReference type="Proteomes" id="UP000246303"/>
    </source>
</evidence>
<proteinExistence type="inferred from homology"/>
<dbReference type="InterPro" id="IPR011010">
    <property type="entry name" value="DNA_brk_join_enz"/>
</dbReference>
<keyword evidence="3" id="KW-0233">DNA recombination</keyword>
<reference evidence="4 5" key="1">
    <citation type="submission" date="2018-05" db="EMBL/GenBank/DDBJ databases">
        <title>Genetic diversity of glacier-inhabiting Cryobacterium bacteria in China and description of Cryobacterium mengkeensis sp. nov. and Arthrobacter glacialis sp. nov.</title>
        <authorList>
            <person name="Liu Q."/>
            <person name="Xin Y.-H."/>
        </authorList>
    </citation>
    <scope>NUCLEOTIDE SEQUENCE [LARGE SCALE GENOMIC DNA]</scope>
    <source>
        <strain evidence="4 5">GP3</strain>
    </source>
</reference>
<dbReference type="GO" id="GO:0006310">
    <property type="term" value="P:DNA recombination"/>
    <property type="evidence" value="ECO:0007669"/>
    <property type="project" value="UniProtKB-KW"/>
</dbReference>
<dbReference type="PANTHER" id="PTHR30349:SF41">
    <property type="entry name" value="INTEGRASE_RECOMBINASE PROTEIN MJ0367-RELATED"/>
    <property type="match status" value="1"/>
</dbReference>
<dbReference type="InterPro" id="IPR002104">
    <property type="entry name" value="Integrase_catalytic"/>
</dbReference>
<evidence type="ECO:0000313" key="4">
    <source>
        <dbReference type="EMBL" id="PXA64244.1"/>
    </source>
</evidence>